<dbReference type="AlphaFoldDB" id="A0A561VHU3"/>
<comment type="caution">
    <text evidence="4">The sequence shown here is derived from an EMBL/GenBank/DDBJ whole genome shotgun (WGS) entry which is preliminary data.</text>
</comment>
<evidence type="ECO:0000256" key="2">
    <source>
        <dbReference type="ARBA" id="ARBA00022679"/>
    </source>
</evidence>
<gene>
    <name evidence="4" type="ORF">FHX75_15275</name>
</gene>
<protein>
    <submittedName>
        <fullName evidence="4">Glycosyltransferase involved in cell wall biosynthesis</fullName>
    </submittedName>
</protein>
<accession>A0A561VHU3</accession>
<dbReference type="Pfam" id="PF13439">
    <property type="entry name" value="Glyco_transf_4"/>
    <property type="match status" value="1"/>
</dbReference>
<dbReference type="Proteomes" id="UP000319927">
    <property type="component" value="Unassembled WGS sequence"/>
</dbReference>
<organism evidence="4 5">
    <name type="scientific">Micromonospora palomenae</name>
    <dbReference type="NCBI Taxonomy" id="1461247"/>
    <lineage>
        <taxon>Bacteria</taxon>
        <taxon>Bacillati</taxon>
        <taxon>Actinomycetota</taxon>
        <taxon>Actinomycetes</taxon>
        <taxon>Micromonosporales</taxon>
        <taxon>Micromonosporaceae</taxon>
        <taxon>Micromonospora</taxon>
    </lineage>
</organism>
<keyword evidence="5" id="KW-1185">Reference proteome</keyword>
<reference evidence="4 5" key="1">
    <citation type="submission" date="2019-06" db="EMBL/GenBank/DDBJ databases">
        <title>Sequencing the genomes of 1000 actinobacteria strains.</title>
        <authorList>
            <person name="Klenk H.-P."/>
        </authorList>
    </citation>
    <scope>NUCLEOTIDE SEQUENCE [LARGE SCALE GENOMIC DNA]</scope>
    <source>
        <strain evidence="4 5">DSM 102131</strain>
    </source>
</reference>
<dbReference type="Pfam" id="PF13692">
    <property type="entry name" value="Glyco_trans_1_4"/>
    <property type="match status" value="1"/>
</dbReference>
<dbReference type="RefSeq" id="WP_170285493.1">
    <property type="nucleotide sequence ID" value="NZ_VIXA01000005.1"/>
</dbReference>
<dbReference type="GO" id="GO:0016757">
    <property type="term" value="F:glycosyltransferase activity"/>
    <property type="evidence" value="ECO:0007669"/>
    <property type="project" value="UniProtKB-KW"/>
</dbReference>
<sequence>MTAKLSIGIVSVSETAGGAEAHTLALGQGLAERGHTVVLHGRCPGWESTALPWTVPSLGPKWSRRTLLQGILRVPLEQRAVQALPPSSTYYMQFKREQIALTRTLAQRAPVVWTEHGRWTGALGGRALFAAYARAARHVSRIVCVSGEVAQDLHDVVDPERLVIIPNAIDTDRCTPCPPDQKRHFQQRLLPAHLQDRPVAVLASRLHPAKRHERAIKAAIAGGIALVVVGDGPDRTRLEDIAGGRGDIVFMGWRDDTVDFLRASDLYLYCGADTDGTSLAVLEAASCGLPVVGFDGDPGSDLVSRCGGLLLTDTDELTPDRVDELLSTPGGGRDYVTRMHGIDTWLDSYERIFLDVAA</sequence>
<name>A0A561VHU3_9ACTN</name>
<proteinExistence type="predicted"/>
<evidence type="ECO:0000313" key="4">
    <source>
        <dbReference type="EMBL" id="TWG11183.1"/>
    </source>
</evidence>
<feature type="domain" description="Glycosyltransferase subfamily 4-like N-terminal" evidence="3">
    <location>
        <begin position="17"/>
        <end position="173"/>
    </location>
</feature>
<dbReference type="CDD" id="cd03801">
    <property type="entry name" value="GT4_PimA-like"/>
    <property type="match status" value="1"/>
</dbReference>
<evidence type="ECO:0000256" key="1">
    <source>
        <dbReference type="ARBA" id="ARBA00022676"/>
    </source>
</evidence>
<dbReference type="InterPro" id="IPR028098">
    <property type="entry name" value="Glyco_trans_4-like_N"/>
</dbReference>
<evidence type="ECO:0000259" key="3">
    <source>
        <dbReference type="Pfam" id="PF13439"/>
    </source>
</evidence>
<evidence type="ECO:0000313" key="5">
    <source>
        <dbReference type="Proteomes" id="UP000319927"/>
    </source>
</evidence>
<dbReference type="Gene3D" id="3.40.50.2000">
    <property type="entry name" value="Glycogen Phosphorylase B"/>
    <property type="match status" value="2"/>
</dbReference>
<dbReference type="EMBL" id="VIXA01000005">
    <property type="protein sequence ID" value="TWG11183.1"/>
    <property type="molecule type" value="Genomic_DNA"/>
</dbReference>
<dbReference type="PANTHER" id="PTHR12526">
    <property type="entry name" value="GLYCOSYLTRANSFERASE"/>
    <property type="match status" value="1"/>
</dbReference>
<keyword evidence="2 4" id="KW-0808">Transferase</keyword>
<dbReference type="SUPFAM" id="SSF53756">
    <property type="entry name" value="UDP-Glycosyltransferase/glycogen phosphorylase"/>
    <property type="match status" value="1"/>
</dbReference>
<keyword evidence="1" id="KW-0328">Glycosyltransferase</keyword>